<dbReference type="Pfam" id="PF11731">
    <property type="entry name" value="Cdd1"/>
    <property type="match status" value="1"/>
</dbReference>
<name>E6TZ76_EVAC2</name>
<dbReference type="AlphaFoldDB" id="E6TZ76"/>
<evidence type="ECO:0000313" key="2">
    <source>
        <dbReference type="Proteomes" id="UP000001401"/>
    </source>
</evidence>
<dbReference type="eggNOG" id="ENOG5032HA0">
    <property type="taxonomic scope" value="Bacteria"/>
</dbReference>
<proteinExistence type="predicted"/>
<sequence length="160" mass="18764">MKTKSMKRPKLPLTTEEKALLRKVKLKISDISRVDAEDLAIIINASYERALTLRGLAQFQMIPSIGVRLSEDLVYKLELYHLNDMKKMDGATLLNQLEEKLGYWTDPCVEDQLRCVIHHANHPNSDKQWHDFTDERKAFRKEYGYPISRPRKAWHDKRDG</sequence>
<protein>
    <recommendedName>
        <fullName evidence="3">Pathogenicity locus</fullName>
    </recommendedName>
</protein>
<dbReference type="HOGENOM" id="CLU_1736878_0_0_9"/>
<reference evidence="1 2" key="1">
    <citation type="submission" date="2010-12" db="EMBL/GenBank/DDBJ databases">
        <title>Complete sequence of Bacillus cellulosilyticus DSM 2522.</title>
        <authorList>
            <consortium name="US DOE Joint Genome Institute"/>
            <person name="Lucas S."/>
            <person name="Copeland A."/>
            <person name="Lapidus A."/>
            <person name="Cheng J.-F."/>
            <person name="Bruce D."/>
            <person name="Goodwin L."/>
            <person name="Pitluck S."/>
            <person name="Chertkov O."/>
            <person name="Detter J.C."/>
            <person name="Han C."/>
            <person name="Tapia R."/>
            <person name="Land M."/>
            <person name="Hauser L."/>
            <person name="Jeffries C."/>
            <person name="Kyrpides N."/>
            <person name="Ivanova N."/>
            <person name="Mikhailova N."/>
            <person name="Brumm P."/>
            <person name="Mead D."/>
            <person name="Woyke T."/>
        </authorList>
    </citation>
    <scope>NUCLEOTIDE SEQUENCE [LARGE SCALE GENOMIC DNA]</scope>
    <source>
        <strain evidence="2">ATCC 21833 / DSM 2522 / FERM P-1141 / JCM 9156 / N-4</strain>
    </source>
</reference>
<dbReference type="RefSeq" id="WP_013487279.1">
    <property type="nucleotide sequence ID" value="NC_014829.1"/>
</dbReference>
<dbReference type="Proteomes" id="UP000001401">
    <property type="component" value="Chromosome"/>
</dbReference>
<evidence type="ECO:0000313" key="1">
    <source>
        <dbReference type="EMBL" id="ADU28938.1"/>
    </source>
</evidence>
<evidence type="ECO:0008006" key="3">
    <source>
        <dbReference type="Google" id="ProtNLM"/>
    </source>
</evidence>
<organism evidence="1 2">
    <name type="scientific">Evansella cellulosilytica (strain ATCC 21833 / DSM 2522 / FERM P-1141 / JCM 9156 / N-4)</name>
    <name type="common">Bacillus cellulosilyticus</name>
    <dbReference type="NCBI Taxonomy" id="649639"/>
    <lineage>
        <taxon>Bacteria</taxon>
        <taxon>Bacillati</taxon>
        <taxon>Bacillota</taxon>
        <taxon>Bacilli</taxon>
        <taxon>Bacillales</taxon>
        <taxon>Bacillaceae</taxon>
        <taxon>Evansella</taxon>
    </lineage>
</organism>
<dbReference type="EMBL" id="CP002394">
    <property type="protein sequence ID" value="ADU28938.1"/>
    <property type="molecule type" value="Genomic_DNA"/>
</dbReference>
<gene>
    <name evidence="1" type="ordered locus">Bcell_0656</name>
</gene>
<accession>E6TZ76</accession>
<dbReference type="KEGG" id="bco:Bcell_0656"/>
<dbReference type="InterPro" id="IPR021725">
    <property type="entry name" value="Cdd1"/>
</dbReference>
<keyword evidence="2" id="KW-1185">Reference proteome</keyword>